<evidence type="ECO:0000259" key="13">
    <source>
        <dbReference type="Pfam" id="PF02872"/>
    </source>
</evidence>
<evidence type="ECO:0000256" key="3">
    <source>
        <dbReference type="ARBA" id="ARBA00001968"/>
    </source>
</evidence>
<dbReference type="CDD" id="cd07410">
    <property type="entry name" value="MPP_CpdB_N"/>
    <property type="match status" value="1"/>
</dbReference>
<dbReference type="AlphaFoldDB" id="A0AB74U486"/>
<comment type="catalytic activity">
    <reaction evidence="2">
        <text>a nucleoside 2',3'-cyclic phosphate + H2O = a nucleoside 3'-phosphate + H(+)</text>
        <dbReference type="Rhea" id="RHEA:19621"/>
        <dbReference type="ChEBI" id="CHEBI:15377"/>
        <dbReference type="ChEBI" id="CHEBI:15378"/>
        <dbReference type="ChEBI" id="CHEBI:66949"/>
        <dbReference type="ChEBI" id="CHEBI:66954"/>
        <dbReference type="EC" id="3.1.4.16"/>
    </reaction>
</comment>
<evidence type="ECO:0000256" key="11">
    <source>
        <dbReference type="RuleBase" id="RU362119"/>
    </source>
</evidence>
<keyword evidence="7" id="KW-0732">Signal</keyword>
<dbReference type="GO" id="GO:0046872">
    <property type="term" value="F:metal ion binding"/>
    <property type="evidence" value="ECO:0007669"/>
    <property type="project" value="UniProtKB-KW"/>
</dbReference>
<organism evidence="15">
    <name type="scientific">Dolosigranulum savutiense</name>
    <dbReference type="NCBI Taxonomy" id="3110288"/>
    <lineage>
        <taxon>Bacteria</taxon>
        <taxon>Bacillati</taxon>
        <taxon>Bacillota</taxon>
        <taxon>Bacilli</taxon>
        <taxon>Lactobacillales</taxon>
        <taxon>Carnobacteriaceae</taxon>
        <taxon>Dolosigranulum</taxon>
    </lineage>
</organism>
<feature type="domain" description="Calcineurin-like phosphoesterase" evidence="12">
    <location>
        <begin position="5"/>
        <end position="235"/>
    </location>
</feature>
<evidence type="ECO:0000256" key="7">
    <source>
        <dbReference type="ARBA" id="ARBA00022729"/>
    </source>
</evidence>
<dbReference type="Pfam" id="PF02872">
    <property type="entry name" value="5_nucleotid_C"/>
    <property type="match status" value="1"/>
</dbReference>
<dbReference type="GO" id="GO:0030288">
    <property type="term" value="C:outer membrane-bounded periplasmic space"/>
    <property type="evidence" value="ECO:0007669"/>
    <property type="project" value="TreeGrafter"/>
</dbReference>
<name>A0AB74U486_9LACT</name>
<dbReference type="GO" id="GO:0009166">
    <property type="term" value="P:nucleotide catabolic process"/>
    <property type="evidence" value="ECO:0007669"/>
    <property type="project" value="InterPro"/>
</dbReference>
<evidence type="ECO:0000256" key="4">
    <source>
        <dbReference type="ARBA" id="ARBA00004196"/>
    </source>
</evidence>
<evidence type="ECO:0000256" key="1">
    <source>
        <dbReference type="ARBA" id="ARBA00000527"/>
    </source>
</evidence>
<gene>
    <name evidence="15" type="ORF">VUQ06_01845</name>
    <name evidence="14" type="ORF">VUQ08_02935</name>
</gene>
<dbReference type="SUPFAM" id="SSF56300">
    <property type="entry name" value="Metallo-dependent phosphatases"/>
    <property type="match status" value="1"/>
</dbReference>
<proteinExistence type="inferred from homology"/>
<reference evidence="15" key="1">
    <citation type="submission" date="2023-12" db="EMBL/GenBank/DDBJ databases">
        <title>Dolosigranulum savutii sp. nov. isolated from human upper respiratory samples collected in Botswana.</title>
        <authorList>
            <person name="Kelly M.S."/>
        </authorList>
    </citation>
    <scope>NUCLEOTIDE SEQUENCE</scope>
    <source>
        <strain evidence="15">MSK294</strain>
        <strain evidence="14">MSK433</strain>
    </source>
</reference>
<dbReference type="PROSITE" id="PS00786">
    <property type="entry name" value="5_NUCLEOTIDASE_2"/>
    <property type="match status" value="1"/>
</dbReference>
<evidence type="ECO:0000313" key="15">
    <source>
        <dbReference type="EMBL" id="XBC49990.1"/>
    </source>
</evidence>
<dbReference type="Pfam" id="PF00149">
    <property type="entry name" value="Metallophos"/>
    <property type="match status" value="1"/>
</dbReference>
<evidence type="ECO:0000256" key="10">
    <source>
        <dbReference type="ARBA" id="ARBA00023268"/>
    </source>
</evidence>
<protein>
    <submittedName>
        <fullName evidence="15">Bifunctional UDP-sugar hydrolase/5'-nucleotidase</fullName>
    </submittedName>
</protein>
<dbReference type="EMBL" id="CP142433">
    <property type="protein sequence ID" value="XBC46586.1"/>
    <property type="molecule type" value="Genomic_DNA"/>
</dbReference>
<dbReference type="Gene3D" id="3.60.21.10">
    <property type="match status" value="1"/>
</dbReference>
<keyword evidence="9 11" id="KW-0378">Hydrolase</keyword>
<evidence type="ECO:0000313" key="14">
    <source>
        <dbReference type="EMBL" id="XBC46586.1"/>
    </source>
</evidence>
<dbReference type="GO" id="GO:0008254">
    <property type="term" value="F:3'-nucleotidase activity"/>
    <property type="evidence" value="ECO:0007669"/>
    <property type="project" value="UniProtKB-EC"/>
</dbReference>
<dbReference type="RefSeq" id="WP_347300833.1">
    <property type="nucleotide sequence ID" value="NZ_CP142433.1"/>
</dbReference>
<dbReference type="InterPro" id="IPR041827">
    <property type="entry name" value="CpdB_N"/>
</dbReference>
<keyword evidence="6" id="KW-0479">Metal-binding</keyword>
<dbReference type="InterPro" id="IPR006179">
    <property type="entry name" value="5_nucleotidase/apyrase"/>
</dbReference>
<keyword evidence="8 11" id="KW-0547">Nucleotide-binding</keyword>
<dbReference type="InterPro" id="IPR029052">
    <property type="entry name" value="Metallo-depent_PP-like"/>
</dbReference>
<keyword evidence="10" id="KW-0511">Multifunctional enzyme</keyword>
<evidence type="ECO:0000256" key="2">
    <source>
        <dbReference type="ARBA" id="ARBA00001730"/>
    </source>
</evidence>
<dbReference type="EMBL" id="CP142435">
    <property type="protein sequence ID" value="XBC49990.1"/>
    <property type="molecule type" value="Genomic_DNA"/>
</dbReference>
<evidence type="ECO:0000259" key="12">
    <source>
        <dbReference type="Pfam" id="PF00149"/>
    </source>
</evidence>
<comment type="catalytic activity">
    <reaction evidence="1">
        <text>a ribonucleoside 3'-phosphate + H2O = a ribonucleoside + phosphate</text>
        <dbReference type="Rhea" id="RHEA:10144"/>
        <dbReference type="ChEBI" id="CHEBI:13197"/>
        <dbReference type="ChEBI" id="CHEBI:15377"/>
        <dbReference type="ChEBI" id="CHEBI:18254"/>
        <dbReference type="ChEBI" id="CHEBI:43474"/>
        <dbReference type="EC" id="3.1.3.6"/>
    </reaction>
</comment>
<dbReference type="InterPro" id="IPR004843">
    <property type="entry name" value="Calcineurin-like_PHP"/>
</dbReference>
<dbReference type="GO" id="GO:0008663">
    <property type="term" value="F:2',3'-cyclic-nucleotide 2'-phosphodiesterase activity"/>
    <property type="evidence" value="ECO:0007669"/>
    <property type="project" value="UniProtKB-EC"/>
</dbReference>
<evidence type="ECO:0000256" key="6">
    <source>
        <dbReference type="ARBA" id="ARBA00022723"/>
    </source>
</evidence>
<dbReference type="SUPFAM" id="SSF55816">
    <property type="entry name" value="5'-nucleotidase (syn. UDP-sugar hydrolase), C-terminal domain"/>
    <property type="match status" value="1"/>
</dbReference>
<dbReference type="InterPro" id="IPR008334">
    <property type="entry name" value="5'-Nucleotdase_C"/>
</dbReference>
<evidence type="ECO:0000256" key="5">
    <source>
        <dbReference type="ARBA" id="ARBA00006654"/>
    </source>
</evidence>
<sequence length="534" mass="59555">MKTLTIFETSDVHGYIYPSNYQQREENQPFGLLKIAQLYQREVAALDGPSLLIDNGDILQGSPLSYYVKKEHDVPDELIRLYNELPYDVGVVGNHEFNYGLPYLKRAIEQLNHPILSANILDETGNPALGKPYEIIEKDGIRCGILGLTTQHIPHWEHPSHYEGLTFKSAVEMAKRFIPELRAQVDVVIVSYHGGFEKDLDTREATEVQNGENEGIRLLEEVADIDVLLAGHQHNRYAQVVDGTPVVMPGHKGSHLGKVTLHFSESETGLHLEDAIPELLPVEETTPIDDALQSKATSLDQAVNEWLDQPIGRVEGHLLIEDAHEARLTGHAYVDFINQVQMAYGQVDISGTSIFRDDVRGLTEEVTTRDIVTNYIYPNTIAVAKLTGAELKAALEQSAEYYVVDDAGQLSINPAWCDPKPKPYNYDMYAGVQYTIDLAQPVGSRITTLHYQGEPIRPDQTLEVAVNLYRAVGGGDYTMFSADKIVREVTVPMTELIADYIADHTPVQVTVASDFQVIHSELDIVYPQPSIESL</sequence>
<comment type="cofactor">
    <cofactor evidence="3">
        <name>a divalent metal cation</name>
        <dbReference type="ChEBI" id="CHEBI:60240"/>
    </cofactor>
</comment>
<dbReference type="PANTHER" id="PTHR11575">
    <property type="entry name" value="5'-NUCLEOTIDASE-RELATED"/>
    <property type="match status" value="1"/>
</dbReference>
<dbReference type="PRINTS" id="PR01607">
    <property type="entry name" value="APYRASEFAMLY"/>
</dbReference>
<evidence type="ECO:0000256" key="9">
    <source>
        <dbReference type="ARBA" id="ARBA00022801"/>
    </source>
</evidence>
<dbReference type="KEGG" id="dst:VUQ06_01845"/>
<dbReference type="PANTHER" id="PTHR11575:SF6">
    <property type="entry name" value="2',3'-CYCLIC-NUCLEOTIDE 2'-PHOSPHODIESTERASE_3'-NUCLEOTIDASE"/>
    <property type="match status" value="1"/>
</dbReference>
<evidence type="ECO:0000256" key="8">
    <source>
        <dbReference type="ARBA" id="ARBA00022741"/>
    </source>
</evidence>
<dbReference type="InterPro" id="IPR036907">
    <property type="entry name" value="5'-Nucleotdase_C_sf"/>
</dbReference>
<dbReference type="GO" id="GO:0000166">
    <property type="term" value="F:nucleotide binding"/>
    <property type="evidence" value="ECO:0007669"/>
    <property type="project" value="UniProtKB-KW"/>
</dbReference>
<dbReference type="Gene3D" id="3.90.780.10">
    <property type="entry name" value="5'-Nucleotidase, C-terminal domain"/>
    <property type="match status" value="1"/>
</dbReference>
<comment type="similarity">
    <text evidence="5 11">Belongs to the 5'-nucleotidase family.</text>
</comment>
<comment type="subcellular location">
    <subcellularLocation>
        <location evidence="4">Cell envelope</location>
    </subcellularLocation>
</comment>
<accession>A0AB74U486</accession>
<feature type="domain" description="5'-Nucleotidase C-terminal" evidence="13">
    <location>
        <begin position="324"/>
        <end position="481"/>
    </location>
</feature>
<dbReference type="InterPro" id="IPR006146">
    <property type="entry name" value="5'-Nucleotdase_CS"/>
</dbReference>